<reference evidence="1 2" key="1">
    <citation type="journal article" date="2019" name="Sci. Rep.">
        <title>Orb-weaving spider Araneus ventricosus genome elucidates the spidroin gene catalogue.</title>
        <authorList>
            <person name="Kono N."/>
            <person name="Nakamura H."/>
            <person name="Ohtoshi R."/>
            <person name="Moran D.A.P."/>
            <person name="Shinohara A."/>
            <person name="Yoshida Y."/>
            <person name="Fujiwara M."/>
            <person name="Mori M."/>
            <person name="Tomita M."/>
            <person name="Arakawa K."/>
        </authorList>
    </citation>
    <scope>NUCLEOTIDE SEQUENCE [LARGE SCALE GENOMIC DNA]</scope>
</reference>
<evidence type="ECO:0000313" key="2">
    <source>
        <dbReference type="Proteomes" id="UP000499080"/>
    </source>
</evidence>
<dbReference type="AlphaFoldDB" id="A0A4Y2CY11"/>
<sequence>MDSWLETGSLRNIKISAKSIGIDVEASKSADEDRGVTVAVQARFSDELLTADATELLDLELSNKWHNSISSETSSTI</sequence>
<dbReference type="Proteomes" id="UP000499080">
    <property type="component" value="Unassembled WGS sequence"/>
</dbReference>
<comment type="caution">
    <text evidence="1">The sequence shown here is derived from an EMBL/GenBank/DDBJ whole genome shotgun (WGS) entry which is preliminary data.</text>
</comment>
<evidence type="ECO:0000313" key="1">
    <source>
        <dbReference type="EMBL" id="GBM08989.1"/>
    </source>
</evidence>
<dbReference type="EMBL" id="BGPR01000263">
    <property type="protein sequence ID" value="GBM08989.1"/>
    <property type="molecule type" value="Genomic_DNA"/>
</dbReference>
<keyword evidence="2" id="KW-1185">Reference proteome</keyword>
<name>A0A4Y2CY11_ARAVE</name>
<gene>
    <name evidence="1" type="ORF">AVEN_229030_1</name>
</gene>
<protein>
    <submittedName>
        <fullName evidence="1">Uncharacterized protein</fullName>
    </submittedName>
</protein>
<proteinExistence type="predicted"/>
<organism evidence="1 2">
    <name type="scientific">Araneus ventricosus</name>
    <name type="common">Orbweaver spider</name>
    <name type="synonym">Epeira ventricosa</name>
    <dbReference type="NCBI Taxonomy" id="182803"/>
    <lineage>
        <taxon>Eukaryota</taxon>
        <taxon>Metazoa</taxon>
        <taxon>Ecdysozoa</taxon>
        <taxon>Arthropoda</taxon>
        <taxon>Chelicerata</taxon>
        <taxon>Arachnida</taxon>
        <taxon>Araneae</taxon>
        <taxon>Araneomorphae</taxon>
        <taxon>Entelegynae</taxon>
        <taxon>Araneoidea</taxon>
        <taxon>Araneidae</taxon>
        <taxon>Araneus</taxon>
    </lineage>
</organism>
<accession>A0A4Y2CY11</accession>